<dbReference type="GO" id="GO:0005524">
    <property type="term" value="F:ATP binding"/>
    <property type="evidence" value="ECO:0007669"/>
    <property type="project" value="UniProtKB-UniRule"/>
</dbReference>
<dbReference type="InterPro" id="IPR045269">
    <property type="entry name" value="Atg1-like"/>
</dbReference>
<evidence type="ECO:0000256" key="5">
    <source>
        <dbReference type="SAM" id="MobiDB-lite"/>
    </source>
</evidence>
<dbReference type="PANTHER" id="PTHR24348:SF68">
    <property type="entry name" value="SERINE_THREONINE-PROTEIN KINASE ATG1C"/>
    <property type="match status" value="1"/>
</dbReference>
<accession>A0A8K0UH44</accession>
<comment type="similarity">
    <text evidence="4">Belongs to the protein kinase superfamily.</text>
</comment>
<keyword evidence="2 3" id="KW-0067">ATP-binding</keyword>
<dbReference type="Gene3D" id="1.10.510.10">
    <property type="entry name" value="Transferase(Phosphotransferase) domain 1"/>
    <property type="match status" value="1"/>
</dbReference>
<evidence type="ECO:0000313" key="8">
    <source>
        <dbReference type="Proteomes" id="UP000813824"/>
    </source>
</evidence>
<gene>
    <name evidence="7" type="ORF">BXZ70DRAFT_581266</name>
</gene>
<dbReference type="InterPro" id="IPR000719">
    <property type="entry name" value="Prot_kinase_dom"/>
</dbReference>
<evidence type="ECO:0000256" key="2">
    <source>
        <dbReference type="ARBA" id="ARBA00022840"/>
    </source>
</evidence>
<evidence type="ECO:0000256" key="1">
    <source>
        <dbReference type="ARBA" id="ARBA00022741"/>
    </source>
</evidence>
<evidence type="ECO:0000256" key="3">
    <source>
        <dbReference type="PROSITE-ProRule" id="PRU10141"/>
    </source>
</evidence>
<dbReference type="InterPro" id="IPR017441">
    <property type="entry name" value="Protein_kinase_ATP_BS"/>
</dbReference>
<dbReference type="SMART" id="SM00220">
    <property type="entry name" value="S_TKc"/>
    <property type="match status" value="1"/>
</dbReference>
<dbReference type="GO" id="GO:0010506">
    <property type="term" value="P:regulation of autophagy"/>
    <property type="evidence" value="ECO:0007669"/>
    <property type="project" value="InterPro"/>
</dbReference>
<dbReference type="PANTHER" id="PTHR24348">
    <property type="entry name" value="SERINE/THREONINE-PROTEIN KINASE UNC-51-RELATED"/>
    <property type="match status" value="1"/>
</dbReference>
<evidence type="ECO:0000259" key="6">
    <source>
        <dbReference type="PROSITE" id="PS50011"/>
    </source>
</evidence>
<dbReference type="Proteomes" id="UP000813824">
    <property type="component" value="Unassembled WGS sequence"/>
</dbReference>
<keyword evidence="7" id="KW-0418">Kinase</keyword>
<feature type="region of interest" description="Disordered" evidence="5">
    <location>
        <begin position="362"/>
        <end position="416"/>
    </location>
</feature>
<name>A0A8K0UH44_9AGAR</name>
<sequence>MGLVNPNLLGRTIGNGQLRLNAVLGSGSGGVVFLSTDEAGSSSSLYAVKCLLRAPPGTPKHDSQWREIRNHRAMSHHPHIVTLHQVIEEEDYIFLVLDYCAGGDLLNFLADNRALAGNMDRIKTMFLQLIGALMACHKAGIYHRDIKPENIFCNEDGTEIYLGDFGLSTTNAFSQKFGVGSYSYMSPECIHYDVIADGYSARRNDVWSLGPILSYMISGRHPWRVAATTDESFKAFLRNPNYLRTILPLSEKANLLLRHIFTRKEKNRISLEYLRQMVEEIDSFFMSPTEIRQATPEVQYIAATYFPTPLFHISSYGIELAPLDERRIYKPNVAVKAEENAEQPQYTPRPAPAPRVSEIQQINRSDPTNPDGVPSEEGHLAPDLKLPAPPPKIYLPMQRYRRDDPRSSNTPPCTRDRVDAWNLSRFKRAVVRIWE</sequence>
<evidence type="ECO:0000256" key="4">
    <source>
        <dbReference type="RuleBase" id="RU000304"/>
    </source>
</evidence>
<dbReference type="GO" id="GO:0004674">
    <property type="term" value="F:protein serine/threonine kinase activity"/>
    <property type="evidence" value="ECO:0007669"/>
    <property type="project" value="UniProtKB-KW"/>
</dbReference>
<dbReference type="PROSITE" id="PS00107">
    <property type="entry name" value="PROTEIN_KINASE_ATP"/>
    <property type="match status" value="1"/>
</dbReference>
<dbReference type="EMBL" id="JAEVFJ010000048">
    <property type="protein sequence ID" value="KAH8083334.1"/>
    <property type="molecule type" value="Genomic_DNA"/>
</dbReference>
<keyword evidence="7" id="KW-0808">Transferase</keyword>
<evidence type="ECO:0000313" key="7">
    <source>
        <dbReference type="EMBL" id="KAH8083334.1"/>
    </source>
</evidence>
<organism evidence="7 8">
    <name type="scientific">Cristinia sonorae</name>
    <dbReference type="NCBI Taxonomy" id="1940300"/>
    <lineage>
        <taxon>Eukaryota</taxon>
        <taxon>Fungi</taxon>
        <taxon>Dikarya</taxon>
        <taxon>Basidiomycota</taxon>
        <taxon>Agaricomycotina</taxon>
        <taxon>Agaricomycetes</taxon>
        <taxon>Agaricomycetidae</taxon>
        <taxon>Agaricales</taxon>
        <taxon>Pleurotineae</taxon>
        <taxon>Stephanosporaceae</taxon>
        <taxon>Cristinia</taxon>
    </lineage>
</organism>
<keyword evidence="4" id="KW-0723">Serine/threonine-protein kinase</keyword>
<keyword evidence="1 3" id="KW-0547">Nucleotide-binding</keyword>
<proteinExistence type="inferred from homology"/>
<protein>
    <submittedName>
        <fullName evidence="7">Kinase-like domain-containing protein</fullName>
    </submittedName>
</protein>
<comment type="caution">
    <text evidence="7">The sequence shown here is derived from an EMBL/GenBank/DDBJ whole genome shotgun (WGS) entry which is preliminary data.</text>
</comment>
<keyword evidence="8" id="KW-1185">Reference proteome</keyword>
<dbReference type="PROSITE" id="PS50011">
    <property type="entry name" value="PROTEIN_KINASE_DOM"/>
    <property type="match status" value="1"/>
</dbReference>
<feature type="binding site" evidence="3">
    <location>
        <position position="49"/>
    </location>
    <ligand>
        <name>ATP</name>
        <dbReference type="ChEBI" id="CHEBI:30616"/>
    </ligand>
</feature>
<dbReference type="InterPro" id="IPR011009">
    <property type="entry name" value="Kinase-like_dom_sf"/>
</dbReference>
<dbReference type="AlphaFoldDB" id="A0A8K0UH44"/>
<dbReference type="PROSITE" id="PS00108">
    <property type="entry name" value="PROTEIN_KINASE_ST"/>
    <property type="match status" value="1"/>
</dbReference>
<feature type="domain" description="Protein kinase" evidence="6">
    <location>
        <begin position="18"/>
        <end position="285"/>
    </location>
</feature>
<reference evidence="7" key="1">
    <citation type="journal article" date="2021" name="New Phytol.">
        <title>Evolutionary innovations through gain and loss of genes in the ectomycorrhizal Boletales.</title>
        <authorList>
            <person name="Wu G."/>
            <person name="Miyauchi S."/>
            <person name="Morin E."/>
            <person name="Kuo A."/>
            <person name="Drula E."/>
            <person name="Varga T."/>
            <person name="Kohler A."/>
            <person name="Feng B."/>
            <person name="Cao Y."/>
            <person name="Lipzen A."/>
            <person name="Daum C."/>
            <person name="Hundley H."/>
            <person name="Pangilinan J."/>
            <person name="Johnson J."/>
            <person name="Barry K."/>
            <person name="LaButti K."/>
            <person name="Ng V."/>
            <person name="Ahrendt S."/>
            <person name="Min B."/>
            <person name="Choi I.G."/>
            <person name="Park H."/>
            <person name="Plett J.M."/>
            <person name="Magnuson J."/>
            <person name="Spatafora J.W."/>
            <person name="Nagy L.G."/>
            <person name="Henrissat B."/>
            <person name="Grigoriev I.V."/>
            <person name="Yang Z.L."/>
            <person name="Xu J."/>
            <person name="Martin F.M."/>
        </authorList>
    </citation>
    <scope>NUCLEOTIDE SEQUENCE</scope>
    <source>
        <strain evidence="7">KKN 215</strain>
    </source>
</reference>
<dbReference type="OrthoDB" id="541276at2759"/>
<dbReference type="GO" id="GO:0005737">
    <property type="term" value="C:cytoplasm"/>
    <property type="evidence" value="ECO:0007669"/>
    <property type="project" value="TreeGrafter"/>
</dbReference>
<dbReference type="InterPro" id="IPR008271">
    <property type="entry name" value="Ser/Thr_kinase_AS"/>
</dbReference>
<dbReference type="SUPFAM" id="SSF56112">
    <property type="entry name" value="Protein kinase-like (PK-like)"/>
    <property type="match status" value="1"/>
</dbReference>
<dbReference type="Pfam" id="PF00069">
    <property type="entry name" value="Pkinase"/>
    <property type="match status" value="1"/>
</dbReference>